<dbReference type="RefSeq" id="XP_026720880.1">
    <property type="nucleotide sequence ID" value="XM_026865079.1"/>
</dbReference>
<feature type="compositionally biased region" description="Polar residues" evidence="2">
    <location>
        <begin position="184"/>
        <end position="195"/>
    </location>
</feature>
<feature type="compositionally biased region" description="Basic and acidic residues" evidence="2">
    <location>
        <begin position="147"/>
        <end position="156"/>
    </location>
</feature>
<dbReference type="CTD" id="84939"/>
<feature type="region of interest" description="Disordered" evidence="2">
    <location>
        <begin position="589"/>
        <end position="614"/>
    </location>
</feature>
<dbReference type="SUPFAM" id="SSF63748">
    <property type="entry name" value="Tudor/PWWP/MBT"/>
    <property type="match status" value="1"/>
</dbReference>
<keyword evidence="5" id="KW-1185">Reference proteome</keyword>
<evidence type="ECO:0000313" key="5">
    <source>
        <dbReference type="Proteomes" id="UP000472269"/>
    </source>
</evidence>
<dbReference type="Pfam" id="PF20886">
    <property type="entry name" value="PWP3A-B_C"/>
    <property type="match status" value="1"/>
</dbReference>
<dbReference type="InterPro" id="IPR048795">
    <property type="entry name" value="PWP3A_3B_4_C"/>
</dbReference>
<evidence type="ECO:0000259" key="3">
    <source>
        <dbReference type="PROSITE" id="PS50812"/>
    </source>
</evidence>
<evidence type="ECO:0000256" key="2">
    <source>
        <dbReference type="SAM" id="MobiDB-lite"/>
    </source>
</evidence>
<feature type="compositionally biased region" description="Low complexity" evidence="2">
    <location>
        <begin position="362"/>
        <end position="372"/>
    </location>
</feature>
<protein>
    <submittedName>
        <fullName evidence="4">PWWP domain containing 3A, DNA repair factor</fullName>
    </submittedName>
</protein>
<feature type="compositionally biased region" description="Polar residues" evidence="2">
    <location>
        <begin position="310"/>
        <end position="327"/>
    </location>
</feature>
<dbReference type="Gene3D" id="6.10.300.20">
    <property type="match status" value="1"/>
</dbReference>
<dbReference type="Ensembl" id="ENSACUT00000018844.1">
    <property type="protein sequence ID" value="ENSACUP00000017668.1"/>
    <property type="gene ID" value="ENSACUG00000011858.1"/>
</dbReference>
<reference evidence="4" key="1">
    <citation type="submission" date="2025-08" db="UniProtKB">
        <authorList>
            <consortium name="Ensembl"/>
        </authorList>
    </citation>
    <scope>IDENTIFICATION</scope>
</reference>
<feature type="region of interest" description="Disordered" evidence="2">
    <location>
        <begin position="105"/>
        <end position="126"/>
    </location>
</feature>
<dbReference type="PANTHER" id="PTHR31333:SF6">
    <property type="entry name" value="MUM1 LIKE 1"/>
    <property type="match status" value="1"/>
</dbReference>
<dbReference type="FunFam" id="2.30.30.140:FF:000063">
    <property type="entry name" value="PWWP domain-containing DNA repair factor 3A"/>
    <property type="match status" value="1"/>
</dbReference>
<dbReference type="InterPro" id="IPR048765">
    <property type="entry name" value="PWP3A_3B_4_N"/>
</dbReference>
<organism evidence="4 5">
    <name type="scientific">Athene cunicularia</name>
    <name type="common">Burrowing owl</name>
    <name type="synonym">Speotyto cunicularia</name>
    <dbReference type="NCBI Taxonomy" id="194338"/>
    <lineage>
        <taxon>Eukaryota</taxon>
        <taxon>Metazoa</taxon>
        <taxon>Chordata</taxon>
        <taxon>Craniata</taxon>
        <taxon>Vertebrata</taxon>
        <taxon>Euteleostomi</taxon>
        <taxon>Archelosauria</taxon>
        <taxon>Archosauria</taxon>
        <taxon>Dinosauria</taxon>
        <taxon>Saurischia</taxon>
        <taxon>Theropoda</taxon>
        <taxon>Coelurosauria</taxon>
        <taxon>Aves</taxon>
        <taxon>Neognathae</taxon>
        <taxon>Neoaves</taxon>
        <taxon>Telluraves</taxon>
        <taxon>Strigiformes</taxon>
        <taxon>Strigidae</taxon>
        <taxon>Athene</taxon>
    </lineage>
</organism>
<evidence type="ECO:0000313" key="4">
    <source>
        <dbReference type="Ensembl" id="ENSACUP00000017668.1"/>
    </source>
</evidence>
<sequence>MADQEYVLCMWNKRLWPAKVLCKTGVAGKTSVTNENVTTFKVKILGLKEQISVNCADTVPLKEECIEEIASSLDQGNSSSEAVEELKYRCSLKIALDILNQNGSAQQELPSEEGPNTQLSQENDAGSLLSTPSCRCRLLFRSKEKLEPEISRRKTEQNTNPSLKTDTKNPNQKSSLILEESAKGQESGTSPSRCSTGDLCNMSNSHSEDCKTAESKSLPRQKNIKPVLLTKSNPGSKVSLKPKEGKKKEGKKRPRGAGSPVSPGSDFPMDQPQPLAKKGSPLPVSCESDTALPLPRANAKKEPGKMLLDSSCTSASGDSIGSKSRSLAEQLDGRRTPMSLNQVNGEEEVGATMSSYRKRRCGSCSESSSGPSNHGTLSDSFPSQHKEEENKKTSRMFMKKIKHFQLPDFEEDEGLELSDLSSEIVSSESLSRLSALVDEEEEEEEELPCILSHHEPQSFEEGLLVWCKLRSYPYWPAVVKYVKRKLRKAYVLLIEENTNCKKKGFSVPFKNLKHFDCEEKQELIERAREDYRREIEWCIQLISDYRVRVGCHSFTGSFLEYFAADISYPVRKAGYSGLVQMAFPNTSEEDVEESSSELSPQKPSKKLLPDRTRAARDKANKKIVEFIVKTKGAEEHLLAILKSRKPSRWLKEFLNSSQYVTCVETYLEDEEQLDLVVNYLKEMYHEIDTKNLHWINGDGIKFISDVLLPEAIIYAISAVDDIDYKKAEEKYIKGPSVGKREREIFDEEILERKKWKSNLDSADSV</sequence>
<dbReference type="InterPro" id="IPR035504">
    <property type="entry name" value="MUM1-like_PWWP"/>
</dbReference>
<feature type="domain" description="PWWP" evidence="3">
    <location>
        <begin position="461"/>
        <end position="479"/>
    </location>
</feature>
<feature type="compositionally biased region" description="Polar residues" evidence="2">
    <location>
        <begin position="157"/>
        <end position="175"/>
    </location>
</feature>
<feature type="compositionally biased region" description="Polar residues" evidence="2">
    <location>
        <begin position="373"/>
        <end position="383"/>
    </location>
</feature>
<dbReference type="GeneID" id="113489395"/>
<dbReference type="Proteomes" id="UP000472269">
    <property type="component" value="Unplaced"/>
</dbReference>
<dbReference type="OrthoDB" id="10013064at2759"/>
<dbReference type="PANTHER" id="PTHR31333">
    <property type="entry name" value="PWWP DOMAIN-CONTAINING DNA REPAIR FACTOR 3 FAMILY MEMBER"/>
    <property type="match status" value="1"/>
</dbReference>
<dbReference type="CDD" id="cd06080">
    <property type="entry name" value="PWWP_MUM1-like"/>
    <property type="match status" value="1"/>
</dbReference>
<dbReference type="Pfam" id="PF20887">
    <property type="entry name" value="PWP3A-B_N"/>
    <property type="match status" value="1"/>
</dbReference>
<feature type="region of interest" description="Disordered" evidence="2">
    <location>
        <begin position="147"/>
        <end position="393"/>
    </location>
</feature>
<accession>A0A663N289</accession>
<dbReference type="InterPro" id="IPR000313">
    <property type="entry name" value="PWWP_dom"/>
</dbReference>
<dbReference type="Gene3D" id="2.30.30.140">
    <property type="match status" value="1"/>
</dbReference>
<evidence type="ECO:0000256" key="1">
    <source>
        <dbReference type="ARBA" id="ARBA00008188"/>
    </source>
</evidence>
<comment type="similarity">
    <text evidence="1">Belongs to the PWWP3A family.</text>
</comment>
<dbReference type="KEGG" id="acun:113489395"/>
<dbReference type="Pfam" id="PF20884">
    <property type="entry name" value="MUM1-like_PWWP"/>
    <property type="match status" value="1"/>
</dbReference>
<dbReference type="PROSITE" id="PS50812">
    <property type="entry name" value="PWWP"/>
    <property type="match status" value="1"/>
</dbReference>
<dbReference type="RefSeq" id="XP_026720878.1">
    <property type="nucleotide sequence ID" value="XM_026865077.1"/>
</dbReference>
<gene>
    <name evidence="4" type="primary">PWWP3A</name>
</gene>
<dbReference type="RefSeq" id="XP_026720882.1">
    <property type="nucleotide sequence ID" value="XM_026865081.1"/>
</dbReference>
<dbReference type="AlphaFoldDB" id="A0A663N289"/>
<dbReference type="InterPro" id="IPR040263">
    <property type="entry name" value="PWP3A_3B_4"/>
</dbReference>
<proteinExistence type="inferred from homology"/>
<dbReference type="OMA" id="PPWAHRC"/>
<name>A0A663N289_ATHCN</name>
<dbReference type="RefSeq" id="XP_026720881.1">
    <property type="nucleotide sequence ID" value="XM_026865080.1"/>
</dbReference>
<reference evidence="4" key="2">
    <citation type="submission" date="2025-09" db="UniProtKB">
        <authorList>
            <consortium name="Ensembl"/>
        </authorList>
    </citation>
    <scope>IDENTIFICATION</scope>
</reference>